<reference evidence="2 3" key="1">
    <citation type="submission" date="2018-11" db="EMBL/GenBank/DDBJ databases">
        <title>Vibrio LJC006 sp. nov., isolated from seawater during the bloom of the enteromorpha.</title>
        <authorList>
            <person name="Liang J."/>
        </authorList>
    </citation>
    <scope>NUCLEOTIDE SEQUENCE [LARGE SCALE GENOMIC DNA]</scope>
    <source>
        <strain evidence="2 3">LJC006</strain>
    </source>
</reference>
<gene>
    <name evidence="2" type="ORF">EES38_07265</name>
</gene>
<dbReference type="EMBL" id="RJVQ01000002">
    <property type="protein sequence ID" value="RQW64369.1"/>
    <property type="molecule type" value="Genomic_DNA"/>
</dbReference>
<dbReference type="Pfam" id="PF00583">
    <property type="entry name" value="Acetyltransf_1"/>
    <property type="match status" value="1"/>
</dbReference>
<comment type="caution">
    <text evidence="2">The sequence shown here is derived from an EMBL/GenBank/DDBJ whole genome shotgun (WGS) entry which is preliminary data.</text>
</comment>
<evidence type="ECO:0000313" key="3">
    <source>
        <dbReference type="Proteomes" id="UP000281112"/>
    </source>
</evidence>
<dbReference type="CDD" id="cd04301">
    <property type="entry name" value="NAT_SF"/>
    <property type="match status" value="1"/>
</dbReference>
<dbReference type="SUPFAM" id="SSF55729">
    <property type="entry name" value="Acyl-CoA N-acyltransferases (Nat)"/>
    <property type="match status" value="1"/>
</dbReference>
<name>A0A3N9TJ96_9VIBR</name>
<dbReference type="Gene3D" id="3.40.630.30">
    <property type="match status" value="1"/>
</dbReference>
<dbReference type="InterPro" id="IPR000182">
    <property type="entry name" value="GNAT_dom"/>
</dbReference>
<organism evidence="2 3">
    <name type="scientific">Vibrio viridaestus</name>
    <dbReference type="NCBI Taxonomy" id="2487322"/>
    <lineage>
        <taxon>Bacteria</taxon>
        <taxon>Pseudomonadati</taxon>
        <taxon>Pseudomonadota</taxon>
        <taxon>Gammaproteobacteria</taxon>
        <taxon>Vibrionales</taxon>
        <taxon>Vibrionaceae</taxon>
        <taxon>Vibrio</taxon>
    </lineage>
</organism>
<dbReference type="RefSeq" id="WP_124936489.1">
    <property type="nucleotide sequence ID" value="NZ_RJVQ01000002.1"/>
</dbReference>
<dbReference type="Proteomes" id="UP000281112">
    <property type="component" value="Unassembled WGS sequence"/>
</dbReference>
<keyword evidence="3" id="KW-1185">Reference proteome</keyword>
<dbReference type="OrthoDB" id="8479334at2"/>
<sequence length="159" mass="18232">MQIVPVNQSNQHIYLNLAQAYEAEFSQIMQKAPDTNGIFPLDTELGGQVQGFLLYVNDTPAGHTAIEFGEDTHFEVCDFYVAPFFRRNGYARYFIKTLFAQLGGSWTIKQVAGAEHAVSFWRSVLNDYTNSHYTEDQFHDEKWGVVTRQRFIHSELVDA</sequence>
<feature type="domain" description="N-acetyltransferase" evidence="1">
    <location>
        <begin position="48"/>
        <end position="102"/>
    </location>
</feature>
<evidence type="ECO:0000259" key="1">
    <source>
        <dbReference type="Pfam" id="PF00583"/>
    </source>
</evidence>
<dbReference type="InterPro" id="IPR016181">
    <property type="entry name" value="Acyl_CoA_acyltransferase"/>
</dbReference>
<dbReference type="AlphaFoldDB" id="A0A3N9TJ96"/>
<dbReference type="GO" id="GO:0016747">
    <property type="term" value="F:acyltransferase activity, transferring groups other than amino-acyl groups"/>
    <property type="evidence" value="ECO:0007669"/>
    <property type="project" value="InterPro"/>
</dbReference>
<accession>A0A3N9TJ96</accession>
<evidence type="ECO:0000313" key="2">
    <source>
        <dbReference type="EMBL" id="RQW64369.1"/>
    </source>
</evidence>
<protein>
    <submittedName>
        <fullName evidence="2">GNAT family N-acetyltransferase</fullName>
    </submittedName>
</protein>
<keyword evidence="2" id="KW-0808">Transferase</keyword>
<proteinExistence type="predicted"/>